<comment type="caution">
    <text evidence="1">The sequence shown here is derived from an EMBL/GenBank/DDBJ whole genome shotgun (WGS) entry which is preliminary data.</text>
</comment>
<dbReference type="Gene3D" id="3.20.20.70">
    <property type="entry name" value="Aldolase class I"/>
    <property type="match status" value="1"/>
</dbReference>
<dbReference type="SUPFAM" id="SSF51569">
    <property type="entry name" value="Aldolase"/>
    <property type="match status" value="1"/>
</dbReference>
<dbReference type="InterPro" id="IPR013785">
    <property type="entry name" value="Aldolase_TIM"/>
</dbReference>
<proteinExistence type="predicted"/>
<dbReference type="Proteomes" id="UP001501565">
    <property type="component" value="Unassembled WGS sequence"/>
</dbReference>
<evidence type="ECO:0000313" key="1">
    <source>
        <dbReference type="EMBL" id="GAA3915811.1"/>
    </source>
</evidence>
<accession>A0ABP7MA19</accession>
<dbReference type="RefSeq" id="WP_344795745.1">
    <property type="nucleotide sequence ID" value="NZ_BAABBN010000004.1"/>
</dbReference>
<keyword evidence="2" id="KW-1185">Reference proteome</keyword>
<dbReference type="EMBL" id="BAABBN010000004">
    <property type="protein sequence ID" value="GAA3915811.1"/>
    <property type="molecule type" value="Genomic_DNA"/>
</dbReference>
<gene>
    <name evidence="1" type="ORF">GCM10022277_08120</name>
</gene>
<name>A0ABP7MA19_9GAMM</name>
<organism evidence="1 2">
    <name type="scientific">Litoribacillus peritrichatus</name>
    <dbReference type="NCBI Taxonomy" id="718191"/>
    <lineage>
        <taxon>Bacteria</taxon>
        <taxon>Pseudomonadati</taxon>
        <taxon>Pseudomonadota</taxon>
        <taxon>Gammaproteobacteria</taxon>
        <taxon>Oceanospirillales</taxon>
        <taxon>Oceanospirillaceae</taxon>
        <taxon>Litoribacillus</taxon>
    </lineage>
</organism>
<evidence type="ECO:0000313" key="2">
    <source>
        <dbReference type="Proteomes" id="UP001501565"/>
    </source>
</evidence>
<reference evidence="2" key="1">
    <citation type="journal article" date="2019" name="Int. J. Syst. Evol. Microbiol.">
        <title>The Global Catalogue of Microorganisms (GCM) 10K type strain sequencing project: providing services to taxonomists for standard genome sequencing and annotation.</title>
        <authorList>
            <consortium name="The Broad Institute Genomics Platform"/>
            <consortium name="The Broad Institute Genome Sequencing Center for Infectious Disease"/>
            <person name="Wu L."/>
            <person name="Ma J."/>
        </authorList>
    </citation>
    <scope>NUCLEOTIDE SEQUENCE [LARGE SCALE GENOMIC DNA]</scope>
    <source>
        <strain evidence="2">JCM 17551</strain>
    </source>
</reference>
<protein>
    <submittedName>
        <fullName evidence="1">Uncharacterized protein</fullName>
    </submittedName>
</protein>
<sequence length="504" mass="57416">MATINWNKPIFPDSFKGFVDSTFTEQNTPDTEQKDLYSRLQAHLLYSKQIDFDGVIINEQLSQHIDQSTSENNKLYLTLDLDNVNQLDQLMDLNLKGVNINFDISKDINHISLVKIKKLITEIKEYQLNFRIILTNFYTTPVTMLADIIQFFISHNASRISIYDKKDLLNEIGIKNLFKVIYKEINYNANTHTKFEFACASYIDQALSKSIAAIDAGVSYIHTTIGLEPSSKSSPSLFSLLNHYSDYQAPLNVQYTKQKLQFINSEIHPITSHTTLDSSVPVAAPNVSTFNPAKATVSNVKPDIKAEQKMPDRAEDLSKMEMIFTVSADSWHVCLTIKYNNRCFDLGERVHHYVLLLMAQEYTSQYDHLVQRNMEIDPINLGWAERETLRDMIGDNETQFNVKICRAKKQICDVLGLDDMPNYSPVSTRKGSIRLDCGNVTIIRGSKIESRVHQWHQVRDAKSKAEKNVKPIASLPFNSGLQNANKQLGSSNTFVNTERNKIAL</sequence>